<evidence type="ECO:0000313" key="7">
    <source>
        <dbReference type="Proteomes" id="UP000774326"/>
    </source>
</evidence>
<evidence type="ECO:0000256" key="2">
    <source>
        <dbReference type="ARBA" id="ARBA00022723"/>
    </source>
</evidence>
<dbReference type="PROSITE" id="PS51792">
    <property type="entry name" value="YIPPEE"/>
    <property type="match status" value="1"/>
</dbReference>
<feature type="domain" description="Yippee" evidence="5">
    <location>
        <begin position="24"/>
        <end position="122"/>
    </location>
</feature>
<organism evidence="6 7">
    <name type="scientific">Wickerhamomyces pijperi</name>
    <name type="common">Yeast</name>
    <name type="synonym">Pichia pijperi</name>
    <dbReference type="NCBI Taxonomy" id="599730"/>
    <lineage>
        <taxon>Eukaryota</taxon>
        <taxon>Fungi</taxon>
        <taxon>Dikarya</taxon>
        <taxon>Ascomycota</taxon>
        <taxon>Saccharomycotina</taxon>
        <taxon>Saccharomycetes</taxon>
        <taxon>Phaffomycetales</taxon>
        <taxon>Wickerhamomycetaceae</taxon>
        <taxon>Wickerhamomyces</taxon>
    </lineage>
</organism>
<keyword evidence="2" id="KW-0479">Metal-binding</keyword>
<comment type="caution">
    <text evidence="6">The sequence shown here is derived from an EMBL/GenBank/DDBJ whole genome shotgun (WGS) entry which is preliminary data.</text>
</comment>
<reference evidence="6" key="2">
    <citation type="submission" date="2021-01" db="EMBL/GenBank/DDBJ databases">
        <authorList>
            <person name="Schikora-Tamarit M.A."/>
        </authorList>
    </citation>
    <scope>NUCLEOTIDE SEQUENCE</scope>
    <source>
        <strain evidence="6">CBS2887</strain>
    </source>
</reference>
<dbReference type="Proteomes" id="UP000774326">
    <property type="component" value="Unassembled WGS sequence"/>
</dbReference>
<evidence type="ECO:0000256" key="3">
    <source>
        <dbReference type="ARBA" id="ARBA00022833"/>
    </source>
</evidence>
<comment type="similarity">
    <text evidence="1 4">Belongs to the yippee family.</text>
</comment>
<dbReference type="OrthoDB" id="6407410at2759"/>
<dbReference type="InterPro" id="IPR004910">
    <property type="entry name" value="Yippee/Mis18/Cereblon"/>
</dbReference>
<keyword evidence="3" id="KW-0862">Zinc</keyword>
<gene>
    <name evidence="6" type="ORF">WICPIJ_007238</name>
</gene>
<keyword evidence="7" id="KW-1185">Reference proteome</keyword>
<dbReference type="GO" id="GO:0046872">
    <property type="term" value="F:metal ion binding"/>
    <property type="evidence" value="ECO:0007669"/>
    <property type="project" value="UniProtKB-KW"/>
</dbReference>
<sequence>MYQLFEHEYYQKVLNTNIYRFRTSLENTARHSLSTDCKFDFEPNLVIHLNPVTNRSIQSRVNFKLGCQERRDMMTGSYIVRDAKCHLCDSYIGWKYVEAENYEEKYKEGNFVIELEALDKDHTRYMKKRINELFK</sequence>
<dbReference type="InterPro" id="IPR039058">
    <property type="entry name" value="Yippee_fam"/>
</dbReference>
<protein>
    <recommendedName>
        <fullName evidence="4">Protein yippee-like</fullName>
    </recommendedName>
</protein>
<dbReference type="Pfam" id="PF03226">
    <property type="entry name" value="Yippee-Mis18"/>
    <property type="match status" value="1"/>
</dbReference>
<dbReference type="PANTHER" id="PTHR13848">
    <property type="entry name" value="PROTEIN YIPPEE-LIKE CG15309-RELATED"/>
    <property type="match status" value="1"/>
</dbReference>
<name>A0A9P8TK63_WICPI</name>
<dbReference type="AlphaFoldDB" id="A0A9P8TK63"/>
<evidence type="ECO:0000313" key="6">
    <source>
        <dbReference type="EMBL" id="KAH3681799.1"/>
    </source>
</evidence>
<accession>A0A9P8TK63</accession>
<dbReference type="EMBL" id="JAEUBG010004206">
    <property type="protein sequence ID" value="KAH3681799.1"/>
    <property type="molecule type" value="Genomic_DNA"/>
</dbReference>
<evidence type="ECO:0000256" key="1">
    <source>
        <dbReference type="ARBA" id="ARBA00005613"/>
    </source>
</evidence>
<evidence type="ECO:0000259" key="5">
    <source>
        <dbReference type="PROSITE" id="PS51792"/>
    </source>
</evidence>
<evidence type="ECO:0000256" key="4">
    <source>
        <dbReference type="RuleBase" id="RU110713"/>
    </source>
</evidence>
<dbReference type="InterPro" id="IPR034751">
    <property type="entry name" value="Yippee"/>
</dbReference>
<proteinExistence type="inferred from homology"/>
<reference evidence="6" key="1">
    <citation type="journal article" date="2021" name="Open Biol.">
        <title>Shared evolutionary footprints suggest mitochondrial oxidative damage underlies multiple complex I losses in fungi.</title>
        <authorList>
            <person name="Schikora-Tamarit M.A."/>
            <person name="Marcet-Houben M."/>
            <person name="Nosek J."/>
            <person name="Gabaldon T."/>
        </authorList>
    </citation>
    <scope>NUCLEOTIDE SEQUENCE</scope>
    <source>
        <strain evidence="6">CBS2887</strain>
    </source>
</reference>